<gene>
    <name evidence="2" type="ORF">DBX24_08580</name>
</gene>
<dbReference type="GO" id="GO:0009166">
    <property type="term" value="P:nucleotide catabolic process"/>
    <property type="evidence" value="ECO:0007669"/>
    <property type="project" value="InterPro"/>
</dbReference>
<dbReference type="GO" id="GO:0008768">
    <property type="term" value="F:UDP-sugar diphosphatase activity"/>
    <property type="evidence" value="ECO:0007669"/>
    <property type="project" value="TreeGrafter"/>
</dbReference>
<dbReference type="PANTHER" id="PTHR11575">
    <property type="entry name" value="5'-NUCLEOTIDASE-RELATED"/>
    <property type="match status" value="1"/>
</dbReference>
<dbReference type="PRINTS" id="PR01607">
    <property type="entry name" value="APYRASEFAMLY"/>
</dbReference>
<dbReference type="Gene3D" id="3.90.780.10">
    <property type="entry name" value="5'-Nucleotidase, C-terminal domain"/>
    <property type="match status" value="1"/>
</dbReference>
<dbReference type="InterPro" id="IPR036907">
    <property type="entry name" value="5'-Nucleotdase_C_sf"/>
</dbReference>
<evidence type="ECO:0000313" key="3">
    <source>
        <dbReference type="Proteomes" id="UP000464318"/>
    </source>
</evidence>
<sequence length="248" mass="27898">MKNRKYVWLLSLAMLASCKSHLGISNIKPYENTKITAELAEDQEMVKTIIPYKKSMESQMNEKISHTSVALTKDGDDSNMGKVLVDYTYDAAAEWAKSNGLPRVDAAVINIGGIRTTFAPGDILLKHIFEVMPFENEIVIIAMKGSDLQGLFDYYLKTQVNNPVSRLTIETKQGKITKALINGEVPIADKTYYIATTDYLALGGDRMWYFGKGKMIPTGLKLREVFIESFRKNPEVSVPTDIRLRFNN</sequence>
<dbReference type="InterPro" id="IPR008334">
    <property type="entry name" value="5'-Nucleotdase_C"/>
</dbReference>
<feature type="domain" description="5'-Nucleotidase C-terminal" evidence="1">
    <location>
        <begin position="72"/>
        <end position="207"/>
    </location>
</feature>
<evidence type="ECO:0000259" key="1">
    <source>
        <dbReference type="Pfam" id="PF02872"/>
    </source>
</evidence>
<dbReference type="AlphaFoldDB" id="A0A6P1QYF4"/>
<dbReference type="EMBL" id="CP029149">
    <property type="protein sequence ID" value="QHN65931.1"/>
    <property type="molecule type" value="Genomic_DNA"/>
</dbReference>
<dbReference type="OrthoDB" id="4762412at2"/>
<name>A0A6P1QYF4_9FLAO</name>
<dbReference type="KEGG" id="bcad:DBX24_08580"/>
<protein>
    <submittedName>
        <fullName evidence="2">Bifunctional NAD pyrophosphatase/5'-nucleotidase</fullName>
    </submittedName>
</protein>
<organism evidence="2 3">
    <name type="scientific">Bergeyella cardium</name>
    <dbReference type="NCBI Taxonomy" id="1585976"/>
    <lineage>
        <taxon>Bacteria</taxon>
        <taxon>Pseudomonadati</taxon>
        <taxon>Bacteroidota</taxon>
        <taxon>Flavobacteriia</taxon>
        <taxon>Flavobacteriales</taxon>
        <taxon>Weeksellaceae</taxon>
        <taxon>Bergeyella</taxon>
    </lineage>
</organism>
<dbReference type="Proteomes" id="UP000464318">
    <property type="component" value="Chromosome"/>
</dbReference>
<dbReference type="Pfam" id="PF02872">
    <property type="entry name" value="5_nucleotid_C"/>
    <property type="match status" value="1"/>
</dbReference>
<dbReference type="GO" id="GO:0030288">
    <property type="term" value="C:outer membrane-bounded periplasmic space"/>
    <property type="evidence" value="ECO:0007669"/>
    <property type="project" value="TreeGrafter"/>
</dbReference>
<dbReference type="RefSeq" id="WP_160224595.1">
    <property type="nucleotide sequence ID" value="NZ_CP029149.1"/>
</dbReference>
<keyword evidence="3" id="KW-1185">Reference proteome</keyword>
<accession>A0A6P1QYF4</accession>
<dbReference type="SUPFAM" id="SSF55816">
    <property type="entry name" value="5'-nucleotidase (syn. UDP-sugar hydrolase), C-terminal domain"/>
    <property type="match status" value="1"/>
</dbReference>
<proteinExistence type="predicted"/>
<dbReference type="GO" id="GO:0008253">
    <property type="term" value="F:5'-nucleotidase activity"/>
    <property type="evidence" value="ECO:0007669"/>
    <property type="project" value="TreeGrafter"/>
</dbReference>
<dbReference type="PANTHER" id="PTHR11575:SF24">
    <property type="entry name" value="5'-NUCLEOTIDASE"/>
    <property type="match status" value="1"/>
</dbReference>
<dbReference type="PROSITE" id="PS51257">
    <property type="entry name" value="PROKAR_LIPOPROTEIN"/>
    <property type="match status" value="1"/>
</dbReference>
<evidence type="ECO:0000313" key="2">
    <source>
        <dbReference type="EMBL" id="QHN65931.1"/>
    </source>
</evidence>
<dbReference type="InterPro" id="IPR006179">
    <property type="entry name" value="5_nucleotidase/apyrase"/>
</dbReference>
<reference evidence="2 3" key="1">
    <citation type="submission" date="2018-04" db="EMBL/GenBank/DDBJ databases">
        <title>Characteristic and Complete Genome Sequencing of A Novel Member of Infective Endocarditis Causative Bacteria: Bergeyella cardium QL-PH.</title>
        <authorList>
            <person name="Pan H."/>
            <person name="Sun E."/>
            <person name="Zhang Y."/>
        </authorList>
    </citation>
    <scope>NUCLEOTIDE SEQUENCE [LARGE SCALE GENOMIC DNA]</scope>
    <source>
        <strain evidence="2 3">HPQL</strain>
    </source>
</reference>